<dbReference type="GO" id="GO:0004364">
    <property type="term" value="F:glutathione transferase activity"/>
    <property type="evidence" value="ECO:0007669"/>
    <property type="project" value="UniProtKB-EC"/>
</dbReference>
<dbReference type="InterPro" id="IPR040079">
    <property type="entry name" value="Glutathione_S-Trfase"/>
</dbReference>
<dbReference type="InterPro" id="IPR036249">
    <property type="entry name" value="Thioredoxin-like_sf"/>
</dbReference>
<comment type="catalytic activity">
    <reaction evidence="4">
        <text>RX + glutathione = an S-substituted glutathione + a halide anion + H(+)</text>
        <dbReference type="Rhea" id="RHEA:16437"/>
        <dbReference type="ChEBI" id="CHEBI:15378"/>
        <dbReference type="ChEBI" id="CHEBI:16042"/>
        <dbReference type="ChEBI" id="CHEBI:17792"/>
        <dbReference type="ChEBI" id="CHEBI:57925"/>
        <dbReference type="ChEBI" id="CHEBI:90779"/>
        <dbReference type="EC" id="2.5.1.18"/>
    </reaction>
</comment>
<dbReference type="PANTHER" id="PTHR11571">
    <property type="entry name" value="GLUTATHIONE S-TRANSFERASE"/>
    <property type="match status" value="1"/>
</dbReference>
<dbReference type="Gene3D" id="3.40.30.10">
    <property type="entry name" value="Glutaredoxin"/>
    <property type="match status" value="1"/>
</dbReference>
<keyword evidence="5" id="KW-0472">Membrane</keyword>
<dbReference type="CDD" id="cd03039">
    <property type="entry name" value="GST_N_Sigma_like"/>
    <property type="match status" value="1"/>
</dbReference>
<feature type="domain" description="GST C-terminal" evidence="7">
    <location>
        <begin position="87"/>
        <end position="206"/>
    </location>
</feature>
<name>A0A1W0X577_HYPEX</name>
<dbReference type="InterPro" id="IPR010987">
    <property type="entry name" value="Glutathione-S-Trfase_C-like"/>
</dbReference>
<dbReference type="EC" id="2.5.1.18" evidence="1"/>
<organism evidence="8 9">
    <name type="scientific">Hypsibius exemplaris</name>
    <name type="common">Freshwater tardigrade</name>
    <dbReference type="NCBI Taxonomy" id="2072580"/>
    <lineage>
        <taxon>Eukaryota</taxon>
        <taxon>Metazoa</taxon>
        <taxon>Ecdysozoa</taxon>
        <taxon>Tardigrada</taxon>
        <taxon>Eutardigrada</taxon>
        <taxon>Parachela</taxon>
        <taxon>Hypsibioidea</taxon>
        <taxon>Hypsibiidae</taxon>
        <taxon>Hypsibius</taxon>
    </lineage>
</organism>
<evidence type="ECO:0000259" key="6">
    <source>
        <dbReference type="PROSITE" id="PS50404"/>
    </source>
</evidence>
<evidence type="ECO:0000313" key="8">
    <source>
        <dbReference type="EMBL" id="OQV22679.1"/>
    </source>
</evidence>
<dbReference type="InterPro" id="IPR050213">
    <property type="entry name" value="GST_superfamily"/>
</dbReference>
<dbReference type="Proteomes" id="UP000192578">
    <property type="component" value="Unassembled WGS sequence"/>
</dbReference>
<dbReference type="SFLD" id="SFLDG00363">
    <property type="entry name" value="AMPS_(cytGST):_Alpha-__Mu-__Pi"/>
    <property type="match status" value="1"/>
</dbReference>
<dbReference type="SUPFAM" id="SSF52833">
    <property type="entry name" value="Thioredoxin-like"/>
    <property type="match status" value="1"/>
</dbReference>
<feature type="transmembrane region" description="Helical" evidence="5">
    <location>
        <begin position="147"/>
        <end position="168"/>
    </location>
</feature>
<dbReference type="Pfam" id="PF02798">
    <property type="entry name" value="GST_N"/>
    <property type="match status" value="1"/>
</dbReference>
<evidence type="ECO:0000256" key="3">
    <source>
        <dbReference type="ARBA" id="ARBA00038317"/>
    </source>
</evidence>
<dbReference type="GO" id="GO:0004602">
    <property type="term" value="F:glutathione peroxidase activity"/>
    <property type="evidence" value="ECO:0007669"/>
    <property type="project" value="UniProtKB-ARBA"/>
</dbReference>
<keyword evidence="5" id="KW-1133">Transmembrane helix</keyword>
<evidence type="ECO:0000256" key="2">
    <source>
        <dbReference type="ARBA" id="ARBA00022679"/>
    </source>
</evidence>
<sequence>MPSSQPNYNYKLTYFDARGAAELSRFILAYAGVPYQDIRVPRDQWAALKPKTLFRQLPFLEIDGRPFGQSVAFARLLAKKYNLAGATDEEQAHVDAIIDYQKDMTQAIRKWHMEKDEAVKATLQEEYFRTTAPEHLDVLQSHLKGHFFASSGVTFADFAIAIFLGNMLRRNAAALDKHAALKEHLERVNSLPGIKEWIARRPETEN</sequence>
<dbReference type="PANTHER" id="PTHR11571:SF224">
    <property type="entry name" value="HEMATOPOIETIC PROSTAGLANDIN D SYNTHASE"/>
    <property type="match status" value="1"/>
</dbReference>
<evidence type="ECO:0000256" key="4">
    <source>
        <dbReference type="ARBA" id="ARBA00047960"/>
    </source>
</evidence>
<dbReference type="CDD" id="cd03192">
    <property type="entry name" value="GST_C_Sigma_like"/>
    <property type="match status" value="1"/>
</dbReference>
<gene>
    <name evidence="8" type="ORF">BV898_03504</name>
</gene>
<dbReference type="GO" id="GO:0006749">
    <property type="term" value="P:glutathione metabolic process"/>
    <property type="evidence" value="ECO:0007669"/>
    <property type="project" value="TreeGrafter"/>
</dbReference>
<dbReference type="SFLD" id="SFLDG01205">
    <property type="entry name" value="AMPS.1"/>
    <property type="match status" value="1"/>
</dbReference>
<keyword evidence="5" id="KW-0812">Transmembrane</keyword>
<dbReference type="AlphaFoldDB" id="A0A1W0X577"/>
<dbReference type="PROSITE" id="PS50404">
    <property type="entry name" value="GST_NTER"/>
    <property type="match status" value="1"/>
</dbReference>
<keyword evidence="9" id="KW-1185">Reference proteome</keyword>
<comment type="caution">
    <text evidence="8">The sequence shown here is derived from an EMBL/GenBank/DDBJ whole genome shotgun (WGS) entry which is preliminary data.</text>
</comment>
<evidence type="ECO:0000256" key="1">
    <source>
        <dbReference type="ARBA" id="ARBA00012452"/>
    </source>
</evidence>
<reference evidence="9" key="1">
    <citation type="submission" date="2017-01" db="EMBL/GenBank/DDBJ databases">
        <title>Comparative genomics of anhydrobiosis in the tardigrade Hypsibius dujardini.</title>
        <authorList>
            <person name="Yoshida Y."/>
            <person name="Koutsovoulos G."/>
            <person name="Laetsch D."/>
            <person name="Stevens L."/>
            <person name="Kumar S."/>
            <person name="Horikawa D."/>
            <person name="Ishino K."/>
            <person name="Komine S."/>
            <person name="Tomita M."/>
            <person name="Blaxter M."/>
            <person name="Arakawa K."/>
        </authorList>
    </citation>
    <scope>NUCLEOTIDE SEQUENCE [LARGE SCALE GENOMIC DNA]</scope>
    <source>
        <strain evidence="9">Z151</strain>
    </source>
</reference>
<dbReference type="Pfam" id="PF14497">
    <property type="entry name" value="GST_C_3"/>
    <property type="match status" value="1"/>
</dbReference>
<proteinExistence type="inferred from homology"/>
<dbReference type="Gene3D" id="1.20.1050.10">
    <property type="match status" value="1"/>
</dbReference>
<dbReference type="EMBL" id="MTYJ01000016">
    <property type="protein sequence ID" value="OQV22679.1"/>
    <property type="molecule type" value="Genomic_DNA"/>
</dbReference>
<comment type="similarity">
    <text evidence="3">Belongs to the GST superfamily. Sigma family.</text>
</comment>
<dbReference type="InterPro" id="IPR004045">
    <property type="entry name" value="Glutathione_S-Trfase_N"/>
</dbReference>
<evidence type="ECO:0000313" key="9">
    <source>
        <dbReference type="Proteomes" id="UP000192578"/>
    </source>
</evidence>
<accession>A0A1W0X577</accession>
<protein>
    <recommendedName>
        <fullName evidence="1">glutathione transferase</fullName>
        <ecNumber evidence="1">2.5.1.18</ecNumber>
    </recommendedName>
</protein>
<dbReference type="InterPro" id="IPR036282">
    <property type="entry name" value="Glutathione-S-Trfase_C_sf"/>
</dbReference>
<dbReference type="PROSITE" id="PS50405">
    <property type="entry name" value="GST_CTER"/>
    <property type="match status" value="1"/>
</dbReference>
<dbReference type="FunFam" id="3.40.30.10:FF:000035">
    <property type="entry name" value="hematopoietic prostaglandin D synthase"/>
    <property type="match status" value="1"/>
</dbReference>
<dbReference type="OrthoDB" id="414243at2759"/>
<dbReference type="SFLD" id="SFLDS00019">
    <property type="entry name" value="Glutathione_Transferase_(cytos"/>
    <property type="match status" value="1"/>
</dbReference>
<dbReference type="InterPro" id="IPR004046">
    <property type="entry name" value="GST_C"/>
</dbReference>
<evidence type="ECO:0000259" key="7">
    <source>
        <dbReference type="PROSITE" id="PS50405"/>
    </source>
</evidence>
<feature type="domain" description="GST N-terminal" evidence="6">
    <location>
        <begin position="8"/>
        <end position="85"/>
    </location>
</feature>
<dbReference type="FunFam" id="1.20.1050.10:FF:000030">
    <property type="entry name" value="Glutathione S-transferase S1"/>
    <property type="match status" value="1"/>
</dbReference>
<evidence type="ECO:0000256" key="5">
    <source>
        <dbReference type="SAM" id="Phobius"/>
    </source>
</evidence>
<dbReference type="SUPFAM" id="SSF47616">
    <property type="entry name" value="GST C-terminal domain-like"/>
    <property type="match status" value="1"/>
</dbReference>
<keyword evidence="2" id="KW-0808">Transferase</keyword>